<evidence type="ECO:0008006" key="2">
    <source>
        <dbReference type="Google" id="ProtNLM"/>
    </source>
</evidence>
<proteinExistence type="predicted"/>
<name>A0A6M3KWQ4_9ZZZZ</name>
<dbReference type="EMBL" id="MT142630">
    <property type="protein sequence ID" value="QJA86350.1"/>
    <property type="molecule type" value="Genomic_DNA"/>
</dbReference>
<protein>
    <recommendedName>
        <fullName evidence="2">Terminase</fullName>
    </recommendedName>
</protein>
<dbReference type="SUPFAM" id="SSF51294">
    <property type="entry name" value="Hedgehog/intein (Hint) domain"/>
    <property type="match status" value="1"/>
</dbReference>
<reference evidence="1" key="1">
    <citation type="submission" date="2020-03" db="EMBL/GenBank/DDBJ databases">
        <title>The deep terrestrial virosphere.</title>
        <authorList>
            <person name="Holmfeldt K."/>
            <person name="Nilsson E."/>
            <person name="Simone D."/>
            <person name="Lopez-Fernandez M."/>
            <person name="Wu X."/>
            <person name="de Brujin I."/>
            <person name="Lundin D."/>
            <person name="Andersson A."/>
            <person name="Bertilsson S."/>
            <person name="Dopson M."/>
        </authorList>
    </citation>
    <scope>NUCLEOTIDE SEQUENCE</scope>
    <source>
        <strain evidence="1">MM415B02096</strain>
    </source>
</reference>
<accession>A0A6M3KWQ4</accession>
<dbReference type="InterPro" id="IPR036844">
    <property type="entry name" value="Hint_dom_sf"/>
</dbReference>
<dbReference type="AlphaFoldDB" id="A0A6M3KWQ4"/>
<gene>
    <name evidence="1" type="ORF">MM415B02096_0002</name>
</gene>
<sequence length="817" mass="94530">MLDLVRMSEKQQSVLRKQCLRDLFSYCVGVLGYDDITESLHGKLCSFLAKPGDRKQVTLPRSYVKTWICSIAYPQWVTLPREQEDEFPYHKAWEDRFWQLGPNMRVLVASYVISNAEKMIGLIRKTYENNPALQILFPEVIPINFNKTRWSNESACISRSENFTESTFESAGIGGASISRHYDLIIEDDLVYAKKDDLSGKELQPGQEDMDKAIGWHKLSHSLLVPGKHTRIYNIGTRWAKHDLVDYIWTNEPSYDIFHRGCVDLKELEEKGDWRDCKPEWKEAYDTIQLQKIYDAQGSWMFCTPAEAPVLMGDWTSKPISQVRVGDEVIGFEMREGTRWLIKSKVRATSSTLAPLVKTTLGSGNIIRHTIEHKWFTGRGETDTNHPPYARAKLGSKLMFVMEPNVPVLQGENLELAHWLGGMFDGEGSCTNSIFLHQSIRENKDVCDKIEYSLNKLGFQWTFNYKEREDKRLSTKESYTSYYWLKGGIRERRRFMLQCNPVRANIINDSIFKHSSVFIERKDEVVLMEADEVEPVYALETETGNYIVYGYASSNSTQYLTIPISPEECLFKKEWLQLYTADNELPKTCRYFTTVDLSEWSTPTRKSDCDAVILTCGWDDKHNCWIVHYDKGRFDPSKVIKLMAMHWDKFHPEAIGIESVYYQKAIAHFAREYMFEGKVPMMSIRQLVPESGASKEIRIRAIEPLASNLGLHCKPTHKDLIYEFGDYVPNSRVCRKDLLDTLAYQFQIARPGAAVVSPERTSVSNELMTTTNMDTVLDKIWKKEKEKTVDVFNNPGVVDDPFTYDKYAIRQDDFYFQ</sequence>
<organism evidence="1">
    <name type="scientific">viral metagenome</name>
    <dbReference type="NCBI Taxonomy" id="1070528"/>
    <lineage>
        <taxon>unclassified sequences</taxon>
        <taxon>metagenomes</taxon>
        <taxon>organismal metagenomes</taxon>
    </lineage>
</organism>
<evidence type="ECO:0000313" key="1">
    <source>
        <dbReference type="EMBL" id="QJA86350.1"/>
    </source>
</evidence>
<dbReference type="Gene3D" id="2.170.16.10">
    <property type="entry name" value="Hedgehog/Intein (Hint) domain"/>
    <property type="match status" value="1"/>
</dbReference>